<evidence type="ECO:0000313" key="7">
    <source>
        <dbReference type="Proteomes" id="UP001622594"/>
    </source>
</evidence>
<evidence type="ECO:0000259" key="5">
    <source>
        <dbReference type="SMART" id="SM00418"/>
    </source>
</evidence>
<keyword evidence="7" id="KW-1185">Reference proteome</keyword>
<evidence type="ECO:0000256" key="2">
    <source>
        <dbReference type="ARBA" id="ARBA00023125"/>
    </source>
</evidence>
<reference evidence="6 7" key="1">
    <citation type="submission" date="2022-10" db="EMBL/GenBank/DDBJ databases">
        <title>The complete genomes of actinobacterial strains from the NBC collection.</title>
        <authorList>
            <person name="Joergensen T.S."/>
            <person name="Alvarez Arevalo M."/>
            <person name="Sterndorff E.B."/>
            <person name="Faurdal D."/>
            <person name="Vuksanovic O."/>
            <person name="Mourched A.-S."/>
            <person name="Charusanti P."/>
            <person name="Shaw S."/>
            <person name="Blin K."/>
            <person name="Weber T."/>
        </authorList>
    </citation>
    <scope>NUCLEOTIDE SEQUENCE [LARGE SCALE GENOMIC DNA]</scope>
    <source>
        <strain evidence="6 7">NBC_00123</strain>
    </source>
</reference>
<keyword evidence="2" id="KW-0238">DNA-binding</keyword>
<dbReference type="SUPFAM" id="SSF46785">
    <property type="entry name" value="Winged helix' DNA-binding domain"/>
    <property type="match status" value="1"/>
</dbReference>
<proteinExistence type="predicted"/>
<dbReference type="PANTHER" id="PTHR43132">
    <property type="entry name" value="ARSENICAL RESISTANCE OPERON REPRESSOR ARSR-RELATED"/>
    <property type="match status" value="1"/>
</dbReference>
<dbReference type="InterPro" id="IPR011991">
    <property type="entry name" value="ArsR-like_HTH"/>
</dbReference>
<dbReference type="InterPro" id="IPR036390">
    <property type="entry name" value="WH_DNA-bd_sf"/>
</dbReference>
<evidence type="ECO:0000256" key="1">
    <source>
        <dbReference type="ARBA" id="ARBA00023015"/>
    </source>
</evidence>
<accession>A0ABZ1L756</accession>
<sequence>MQRIHFTGTDLARVRLRSSLGPLLEGVFATRLLVRPTRGDVYARWRIAVRNSLRGTSRAALPRPASPGAELPLLRLLEAMDRDRGMPAQRTEAERLALDVWRAGVFPYAERMVERLEAVCHAHCREAAAGGVEGLLSTLHPGISWRGPVLEVEGGPDRDIRLNGRGLVLKPSVFLPGEAGRVLAPERGSGQTVLVFAADPELTEGWNETPAAAGADDGDDDGEVRALSALVGQTRAAALRVLTATSTNSELAARLGVSPGVASRHAAVLRETGLITTRRVGSSALHTVTPLGRALLGGQPLNVLPFTAARDARGGAGAGSGGPRASRPAGVRGSNGAGRRVVAPQAFRTA</sequence>
<dbReference type="EMBL" id="CP108188">
    <property type="protein sequence ID" value="WTR69684.1"/>
    <property type="molecule type" value="Genomic_DNA"/>
</dbReference>
<keyword evidence="3" id="KW-0804">Transcription</keyword>
<evidence type="ECO:0000256" key="4">
    <source>
        <dbReference type="SAM" id="MobiDB-lite"/>
    </source>
</evidence>
<dbReference type="Gene3D" id="1.10.10.10">
    <property type="entry name" value="Winged helix-like DNA-binding domain superfamily/Winged helix DNA-binding domain"/>
    <property type="match status" value="1"/>
</dbReference>
<dbReference type="PANTHER" id="PTHR43132:SF8">
    <property type="entry name" value="HTH-TYPE TRANSCRIPTIONAL REGULATOR KMTR"/>
    <property type="match status" value="1"/>
</dbReference>
<keyword evidence="1" id="KW-0805">Transcription regulation</keyword>
<evidence type="ECO:0000256" key="3">
    <source>
        <dbReference type="ARBA" id="ARBA00023163"/>
    </source>
</evidence>
<dbReference type="InterPro" id="IPR001845">
    <property type="entry name" value="HTH_ArsR_DNA-bd_dom"/>
</dbReference>
<dbReference type="SMART" id="SM00418">
    <property type="entry name" value="HTH_ARSR"/>
    <property type="match status" value="1"/>
</dbReference>
<evidence type="ECO:0000313" key="6">
    <source>
        <dbReference type="EMBL" id="WTR69684.1"/>
    </source>
</evidence>
<name>A0ABZ1L756_9ACTN</name>
<protein>
    <submittedName>
        <fullName evidence="6">Winged helix-turn-helix domain-containing protein</fullName>
    </submittedName>
</protein>
<dbReference type="InterPro" id="IPR036388">
    <property type="entry name" value="WH-like_DNA-bd_sf"/>
</dbReference>
<organism evidence="6 7">
    <name type="scientific">Streptomyces zaomyceticus</name>
    <dbReference type="NCBI Taxonomy" id="68286"/>
    <lineage>
        <taxon>Bacteria</taxon>
        <taxon>Bacillati</taxon>
        <taxon>Actinomycetota</taxon>
        <taxon>Actinomycetes</taxon>
        <taxon>Kitasatosporales</taxon>
        <taxon>Streptomycetaceae</taxon>
        <taxon>Streptomyces</taxon>
    </lineage>
</organism>
<dbReference type="Pfam" id="PF13412">
    <property type="entry name" value="HTH_24"/>
    <property type="match status" value="1"/>
</dbReference>
<dbReference type="RefSeq" id="WP_398436232.1">
    <property type="nucleotide sequence ID" value="NZ_CP108188.1"/>
</dbReference>
<feature type="region of interest" description="Disordered" evidence="4">
    <location>
        <begin position="313"/>
        <end position="350"/>
    </location>
</feature>
<dbReference type="InterPro" id="IPR051011">
    <property type="entry name" value="Metal_resp_trans_reg"/>
</dbReference>
<dbReference type="Proteomes" id="UP001622594">
    <property type="component" value="Chromosome"/>
</dbReference>
<dbReference type="CDD" id="cd00090">
    <property type="entry name" value="HTH_ARSR"/>
    <property type="match status" value="1"/>
</dbReference>
<feature type="domain" description="HTH arsR-type" evidence="5">
    <location>
        <begin position="225"/>
        <end position="300"/>
    </location>
</feature>
<gene>
    <name evidence="6" type="ORF">OG814_10610</name>
</gene>